<proteinExistence type="predicted"/>
<evidence type="ECO:0000313" key="3">
    <source>
        <dbReference type="Proteomes" id="UP000706124"/>
    </source>
</evidence>
<reference evidence="2 3" key="1">
    <citation type="journal article" date="2020" name="bioRxiv">
        <title>Whole genome comparisons of ergot fungi reveals the divergence and evolution of species within the genus Claviceps are the result of varying mechanisms driving genome evolution and host range expansion.</title>
        <authorList>
            <person name="Wyka S.A."/>
            <person name="Mondo S.J."/>
            <person name="Liu M."/>
            <person name="Dettman J."/>
            <person name="Nalam V."/>
            <person name="Broders K.D."/>
        </authorList>
    </citation>
    <scope>NUCLEOTIDE SEQUENCE [LARGE SCALE GENOMIC DNA]</scope>
    <source>
        <strain evidence="2 3">CCC 1485</strain>
    </source>
</reference>
<evidence type="ECO:0000256" key="1">
    <source>
        <dbReference type="SAM" id="MobiDB-lite"/>
    </source>
</evidence>
<dbReference type="Proteomes" id="UP000706124">
    <property type="component" value="Unassembled WGS sequence"/>
</dbReference>
<feature type="compositionally biased region" description="Low complexity" evidence="1">
    <location>
        <begin position="331"/>
        <end position="352"/>
    </location>
</feature>
<keyword evidence="3" id="KW-1185">Reference proteome</keyword>
<organism evidence="2 3">
    <name type="scientific">Claviceps pazoutovae</name>
    <dbReference type="NCBI Taxonomy" id="1649127"/>
    <lineage>
        <taxon>Eukaryota</taxon>
        <taxon>Fungi</taxon>
        <taxon>Dikarya</taxon>
        <taxon>Ascomycota</taxon>
        <taxon>Pezizomycotina</taxon>
        <taxon>Sordariomycetes</taxon>
        <taxon>Hypocreomycetidae</taxon>
        <taxon>Hypocreales</taxon>
        <taxon>Clavicipitaceae</taxon>
        <taxon>Claviceps</taxon>
    </lineage>
</organism>
<feature type="compositionally biased region" description="Basic and acidic residues" evidence="1">
    <location>
        <begin position="112"/>
        <end position="122"/>
    </location>
</feature>
<sequence length="389" mass="42377">MSMVSPSPAVEEKLSVTTAIIGLLAIGGKTIDILWDLSTPPQTKRDAFLARALHEVKQCRSTVHVLYKILSLLELAQLPYPERASWIKAEHLVAILTDTVLAMSDLQAKCETLDTSHPESTAKAKAASSGNDDETGVECASPPQKVIQGLCSRIRWHNLSMTMIMTILKCPGESDAQNSRVGLERRMNRLLSAKPSLSAQMRQLDAVFDHHGRLSRESLPDYTLPARHPHFWLLPRLIPYPGSAESPEPDGAGAGAGTHTQSSSPLSGYTLADIPILSMIPLPVTTNELTDGALFYTLAYARRVSHDLGELMQNQTGQGTSRSLGIILGRTNTDTGNGASSSSTDGSSSEGSPVRVGTEQRPDPQDTQTKSNKNKWKVRNLKVRRQWRV</sequence>
<feature type="region of interest" description="Disordered" evidence="1">
    <location>
        <begin position="112"/>
        <end position="140"/>
    </location>
</feature>
<name>A0A9P7M930_9HYPO</name>
<dbReference type="OrthoDB" id="19923at2759"/>
<dbReference type="EMBL" id="SRPO01000362">
    <property type="protein sequence ID" value="KAG5933552.1"/>
    <property type="molecule type" value="Genomic_DNA"/>
</dbReference>
<comment type="caution">
    <text evidence="2">The sequence shown here is derived from an EMBL/GenBank/DDBJ whole genome shotgun (WGS) entry which is preliminary data.</text>
</comment>
<feature type="region of interest" description="Disordered" evidence="1">
    <location>
        <begin position="243"/>
        <end position="265"/>
    </location>
</feature>
<dbReference type="AlphaFoldDB" id="A0A9P7M930"/>
<evidence type="ECO:0000313" key="2">
    <source>
        <dbReference type="EMBL" id="KAG5933552.1"/>
    </source>
</evidence>
<protein>
    <submittedName>
        <fullName evidence="2">Uncharacterized protein</fullName>
    </submittedName>
</protein>
<feature type="region of interest" description="Disordered" evidence="1">
    <location>
        <begin position="328"/>
        <end position="378"/>
    </location>
</feature>
<accession>A0A9P7M930</accession>
<gene>
    <name evidence="2" type="ORF">E4U60_004415</name>
</gene>